<gene>
    <name evidence="1" type="ORF">PALFYP105_01419</name>
</gene>
<name>A0A6N3HU26_ENTAG</name>
<protein>
    <submittedName>
        <fullName evidence="1">Uncharacterized protein</fullName>
    </submittedName>
</protein>
<evidence type="ECO:0000313" key="1">
    <source>
        <dbReference type="EMBL" id="VYU79199.1"/>
    </source>
</evidence>
<sequence>MDTVVCMIFMPRTAEVSTSFVARIHLTHSYLSSDRVIEQLREFNWHFTCSGAKSWIERYPLSRLGR</sequence>
<reference evidence="1" key="1">
    <citation type="submission" date="2019-11" db="EMBL/GenBank/DDBJ databases">
        <authorList>
            <person name="Feng L."/>
        </authorList>
    </citation>
    <scope>NUCLEOTIDE SEQUENCE</scope>
    <source>
        <strain evidence="1">PagglomeransLFYP105</strain>
    </source>
</reference>
<dbReference type="AlphaFoldDB" id="A0A6N3HU26"/>
<proteinExistence type="predicted"/>
<accession>A0A6N3HU26</accession>
<organism evidence="1">
    <name type="scientific">Enterobacter agglomerans</name>
    <name type="common">Erwinia herbicola</name>
    <name type="synonym">Pantoea agglomerans</name>
    <dbReference type="NCBI Taxonomy" id="549"/>
    <lineage>
        <taxon>Bacteria</taxon>
        <taxon>Pseudomonadati</taxon>
        <taxon>Pseudomonadota</taxon>
        <taxon>Gammaproteobacteria</taxon>
        <taxon>Enterobacterales</taxon>
        <taxon>Erwiniaceae</taxon>
        <taxon>Pantoea</taxon>
        <taxon>Pantoea agglomerans group</taxon>
    </lineage>
</organism>
<dbReference type="EMBL" id="CACRUS010000033">
    <property type="protein sequence ID" value="VYU79199.1"/>
    <property type="molecule type" value="Genomic_DNA"/>
</dbReference>